<dbReference type="AlphaFoldDB" id="A0A4U5N612"/>
<feature type="compositionally biased region" description="Polar residues" evidence="1">
    <location>
        <begin position="36"/>
        <end position="46"/>
    </location>
</feature>
<proteinExistence type="predicted"/>
<reference evidence="2 3" key="1">
    <citation type="journal article" date="2015" name="Genome Biol.">
        <title>Comparative genomics of Steinernema reveals deeply conserved gene regulatory networks.</title>
        <authorList>
            <person name="Dillman A.R."/>
            <person name="Macchietto M."/>
            <person name="Porter C.F."/>
            <person name="Rogers A."/>
            <person name="Williams B."/>
            <person name="Antoshechkin I."/>
            <person name="Lee M.M."/>
            <person name="Goodwin Z."/>
            <person name="Lu X."/>
            <person name="Lewis E.E."/>
            <person name="Goodrich-Blair H."/>
            <person name="Stock S.P."/>
            <person name="Adams B.J."/>
            <person name="Sternberg P.W."/>
            <person name="Mortazavi A."/>
        </authorList>
    </citation>
    <scope>NUCLEOTIDE SEQUENCE [LARGE SCALE GENOMIC DNA]</scope>
    <source>
        <strain evidence="2 3">ALL</strain>
    </source>
</reference>
<accession>A0A4U5N612</accession>
<protein>
    <submittedName>
        <fullName evidence="2">Uncharacterized protein</fullName>
    </submittedName>
</protein>
<evidence type="ECO:0000313" key="2">
    <source>
        <dbReference type="EMBL" id="TKR77611.1"/>
    </source>
</evidence>
<feature type="region of interest" description="Disordered" evidence="1">
    <location>
        <begin position="1"/>
        <end position="70"/>
    </location>
</feature>
<feature type="region of interest" description="Disordered" evidence="1">
    <location>
        <begin position="92"/>
        <end position="113"/>
    </location>
</feature>
<evidence type="ECO:0000256" key="1">
    <source>
        <dbReference type="SAM" id="MobiDB-lite"/>
    </source>
</evidence>
<gene>
    <name evidence="2" type="ORF">L596_018546</name>
</gene>
<evidence type="ECO:0000313" key="3">
    <source>
        <dbReference type="Proteomes" id="UP000298663"/>
    </source>
</evidence>
<feature type="compositionally biased region" description="Low complexity" evidence="1">
    <location>
        <begin position="55"/>
        <end position="64"/>
    </location>
</feature>
<sequence>MSLGAGFPIRRPKRGPSGHPQAHDLLTFCKIGSRGSPKTNCHNTNAAGVKRPRGSRAPPSSAASTQNRSREVIRRVGYEVNARVVNLERTKRAREKRISHTSSARTSKAESDMQWDTCSFDLKQATDSDMMLYSQK</sequence>
<comment type="caution">
    <text evidence="2">The sequence shown here is derived from an EMBL/GenBank/DDBJ whole genome shotgun (WGS) entry which is preliminary data.</text>
</comment>
<name>A0A4U5N612_STECR</name>
<reference evidence="2 3" key="2">
    <citation type="journal article" date="2019" name="G3 (Bethesda)">
        <title>Hybrid Assembly of the Genome of the Entomopathogenic Nematode Steinernema carpocapsae Identifies the X-Chromosome.</title>
        <authorList>
            <person name="Serra L."/>
            <person name="Macchietto M."/>
            <person name="Macias-Munoz A."/>
            <person name="McGill C.J."/>
            <person name="Rodriguez I.M."/>
            <person name="Rodriguez B."/>
            <person name="Murad R."/>
            <person name="Mortazavi A."/>
        </authorList>
    </citation>
    <scope>NUCLEOTIDE SEQUENCE [LARGE SCALE GENOMIC DNA]</scope>
    <source>
        <strain evidence="2 3">ALL</strain>
    </source>
</reference>
<dbReference type="Proteomes" id="UP000298663">
    <property type="component" value="Unassembled WGS sequence"/>
</dbReference>
<dbReference type="EMBL" id="AZBU02000005">
    <property type="protein sequence ID" value="TKR77611.1"/>
    <property type="molecule type" value="Genomic_DNA"/>
</dbReference>
<keyword evidence="3" id="KW-1185">Reference proteome</keyword>
<organism evidence="2 3">
    <name type="scientific">Steinernema carpocapsae</name>
    <name type="common">Entomopathogenic nematode</name>
    <dbReference type="NCBI Taxonomy" id="34508"/>
    <lineage>
        <taxon>Eukaryota</taxon>
        <taxon>Metazoa</taxon>
        <taxon>Ecdysozoa</taxon>
        <taxon>Nematoda</taxon>
        <taxon>Chromadorea</taxon>
        <taxon>Rhabditida</taxon>
        <taxon>Tylenchina</taxon>
        <taxon>Panagrolaimomorpha</taxon>
        <taxon>Strongyloidoidea</taxon>
        <taxon>Steinernematidae</taxon>
        <taxon>Steinernema</taxon>
    </lineage>
</organism>